<accession>A0A942UWH3</accession>
<proteinExistence type="predicted"/>
<dbReference type="EMBL" id="WSFT01000019">
    <property type="protein sequence ID" value="MBS4537676.1"/>
    <property type="molecule type" value="Genomic_DNA"/>
</dbReference>
<dbReference type="SUPFAM" id="SSF140500">
    <property type="entry name" value="BAS1536-like"/>
    <property type="match status" value="1"/>
</dbReference>
<dbReference type="AlphaFoldDB" id="A0A942UWH3"/>
<reference evidence="1" key="1">
    <citation type="submission" date="2019-12" db="EMBL/GenBank/DDBJ databases">
        <title>Clostridiaceae gen. nov. sp. nov., isolated from sediment in Xinjiang, China.</title>
        <authorList>
            <person name="Zhang R."/>
        </authorList>
    </citation>
    <scope>NUCLEOTIDE SEQUENCE</scope>
    <source>
        <strain evidence="1">D2Q-11</strain>
    </source>
</reference>
<protein>
    <submittedName>
        <fullName evidence="1">Aspartyl-phosphate phosphatase Spo0E family protein</fullName>
    </submittedName>
</protein>
<sequence>MDDKRDNLNNLIESSNDLTSSDIINLSQELDKLIIVCQVEMNKKSDKVH</sequence>
<dbReference type="Proteomes" id="UP000724672">
    <property type="component" value="Unassembled WGS sequence"/>
</dbReference>
<dbReference type="Pfam" id="PF09388">
    <property type="entry name" value="SpoOE-like"/>
    <property type="match status" value="1"/>
</dbReference>
<dbReference type="InterPro" id="IPR036638">
    <property type="entry name" value="HLH_DNA-bd_sf"/>
</dbReference>
<organism evidence="1 2">
    <name type="scientific">Anaeromonas frigoriresistens</name>
    <dbReference type="NCBI Taxonomy" id="2683708"/>
    <lineage>
        <taxon>Bacteria</taxon>
        <taxon>Bacillati</taxon>
        <taxon>Bacillota</taxon>
        <taxon>Tissierellia</taxon>
        <taxon>Tissierellales</taxon>
        <taxon>Thermohalobacteraceae</taxon>
        <taxon>Anaeromonas</taxon>
    </lineage>
</organism>
<evidence type="ECO:0000313" key="1">
    <source>
        <dbReference type="EMBL" id="MBS4537676.1"/>
    </source>
</evidence>
<keyword evidence="2" id="KW-1185">Reference proteome</keyword>
<dbReference type="Gene3D" id="4.10.280.10">
    <property type="entry name" value="Helix-loop-helix DNA-binding domain"/>
    <property type="match status" value="1"/>
</dbReference>
<dbReference type="GO" id="GO:0046983">
    <property type="term" value="F:protein dimerization activity"/>
    <property type="evidence" value="ECO:0007669"/>
    <property type="project" value="InterPro"/>
</dbReference>
<evidence type="ECO:0000313" key="2">
    <source>
        <dbReference type="Proteomes" id="UP000724672"/>
    </source>
</evidence>
<dbReference type="InterPro" id="IPR018540">
    <property type="entry name" value="Spo0E-like"/>
</dbReference>
<dbReference type="GO" id="GO:0043937">
    <property type="term" value="P:regulation of sporulation"/>
    <property type="evidence" value="ECO:0007669"/>
    <property type="project" value="InterPro"/>
</dbReference>
<name>A0A942UWH3_9FIRM</name>
<gene>
    <name evidence="1" type="ORF">GOQ27_04330</name>
</gene>
<comment type="caution">
    <text evidence="1">The sequence shown here is derived from an EMBL/GenBank/DDBJ whole genome shotgun (WGS) entry which is preliminary data.</text>
</comment>
<dbReference type="InterPro" id="IPR037208">
    <property type="entry name" value="Spo0E-like_sf"/>
</dbReference>